<feature type="transmembrane region" description="Helical" evidence="6">
    <location>
        <begin position="85"/>
        <end position="104"/>
    </location>
</feature>
<feature type="transmembrane region" description="Helical" evidence="6">
    <location>
        <begin position="58"/>
        <end position="78"/>
    </location>
</feature>
<proteinExistence type="predicted"/>
<feature type="transmembrane region" description="Helical" evidence="6">
    <location>
        <begin position="281"/>
        <end position="303"/>
    </location>
</feature>
<organism evidence="8 9">
    <name type="scientific">Marinomonas spartinae</name>
    <dbReference type="NCBI Taxonomy" id="1792290"/>
    <lineage>
        <taxon>Bacteria</taxon>
        <taxon>Pseudomonadati</taxon>
        <taxon>Pseudomonadota</taxon>
        <taxon>Gammaproteobacteria</taxon>
        <taxon>Oceanospirillales</taxon>
        <taxon>Oceanospirillaceae</taxon>
        <taxon>Marinomonas</taxon>
    </lineage>
</organism>
<keyword evidence="9" id="KW-1185">Reference proteome</keyword>
<keyword evidence="3 6" id="KW-0812">Transmembrane</keyword>
<name>A0A1A8T8D6_9GAMM</name>
<dbReference type="PANTHER" id="PTHR43124">
    <property type="entry name" value="PURINE EFFLUX PUMP PBUE"/>
    <property type="match status" value="1"/>
</dbReference>
<dbReference type="GO" id="GO:0022857">
    <property type="term" value="F:transmembrane transporter activity"/>
    <property type="evidence" value="ECO:0007669"/>
    <property type="project" value="InterPro"/>
</dbReference>
<dbReference type="STRING" id="1792290.MSP8886_00955"/>
<dbReference type="InterPro" id="IPR036259">
    <property type="entry name" value="MFS_trans_sf"/>
</dbReference>
<dbReference type="Pfam" id="PF07690">
    <property type="entry name" value="MFS_1"/>
    <property type="match status" value="1"/>
</dbReference>
<feature type="transmembrane region" description="Helical" evidence="6">
    <location>
        <begin position="144"/>
        <end position="163"/>
    </location>
</feature>
<dbReference type="PROSITE" id="PS50850">
    <property type="entry name" value="MFS"/>
    <property type="match status" value="1"/>
</dbReference>
<keyword evidence="2" id="KW-1003">Cell membrane</keyword>
<dbReference type="PANTHER" id="PTHR43124:SF3">
    <property type="entry name" value="CHLORAMPHENICOL EFFLUX PUMP RV0191"/>
    <property type="match status" value="1"/>
</dbReference>
<sequence length="413" mass="44087">MSNMTSSQHAPAGRREGLVIALGSSLTIVGSVMIAPIIPKLGAHFGPVEPHADVLIPLAISIPALAIAVFAPLAGWLADKVGRKNLLIIATVLYAFLGMAPALLNDLSNIVLSRLLFGLAEATIMTCCTTLIADYWRDDERLRFVNYQVIAIGVVGAVFFPIGGAMGEHSWRTPFFLYLLPLVLVPLMMKVLWEPAKKAREAEKVAVSSDDEEGMNVVSLVISYLMIFFGMVLVFVETIQAPILQVHIGITSTTQIGSTAGVALLATLVGSLIWTLCRKILGINGCNVLLFGTLGLGLWILSVSKTYEMMLLGVIIHGVGAGLLVPNVMASVMKSLSKHARGRGIGGFTSSLYLGQFVSPLIVSFILAVTGVSINIGVAYMGYFGLALAVFWLSVWVFSREKPAILTNSKTAA</sequence>
<feature type="transmembrane region" description="Helical" evidence="6">
    <location>
        <begin position="110"/>
        <end position="132"/>
    </location>
</feature>
<evidence type="ECO:0000313" key="8">
    <source>
        <dbReference type="EMBL" id="SBS27778.1"/>
    </source>
</evidence>
<dbReference type="CDD" id="cd17473">
    <property type="entry name" value="MFS_arabinose_efflux_permease_like"/>
    <property type="match status" value="1"/>
</dbReference>
<evidence type="ECO:0000256" key="2">
    <source>
        <dbReference type="ARBA" id="ARBA00022475"/>
    </source>
</evidence>
<reference evidence="8 9" key="1">
    <citation type="submission" date="2016-06" db="EMBL/GenBank/DDBJ databases">
        <authorList>
            <person name="Kjaerup R.B."/>
            <person name="Dalgaard T.S."/>
            <person name="Juul-Madsen H.R."/>
        </authorList>
    </citation>
    <scope>NUCLEOTIDE SEQUENCE [LARGE SCALE GENOMIC DNA]</scope>
    <source>
        <strain evidence="8 9">CECT 8886</strain>
    </source>
</reference>
<dbReference type="GO" id="GO:0005886">
    <property type="term" value="C:plasma membrane"/>
    <property type="evidence" value="ECO:0007669"/>
    <property type="project" value="UniProtKB-SubCell"/>
</dbReference>
<evidence type="ECO:0000259" key="7">
    <source>
        <dbReference type="PROSITE" id="PS50850"/>
    </source>
</evidence>
<accession>A0A1A8T8D6</accession>
<dbReference type="AlphaFoldDB" id="A0A1A8T8D6"/>
<evidence type="ECO:0000256" key="4">
    <source>
        <dbReference type="ARBA" id="ARBA00022989"/>
    </source>
</evidence>
<dbReference type="Proteomes" id="UP000092544">
    <property type="component" value="Unassembled WGS sequence"/>
</dbReference>
<keyword evidence="4 6" id="KW-1133">Transmembrane helix</keyword>
<feature type="transmembrane region" description="Helical" evidence="6">
    <location>
        <begin position="309"/>
        <end position="330"/>
    </location>
</feature>
<feature type="transmembrane region" description="Helical" evidence="6">
    <location>
        <begin position="380"/>
        <end position="398"/>
    </location>
</feature>
<dbReference type="InterPro" id="IPR050189">
    <property type="entry name" value="MFS_Efflux_Transporters"/>
</dbReference>
<dbReference type="OrthoDB" id="9812221at2"/>
<dbReference type="InterPro" id="IPR011701">
    <property type="entry name" value="MFS"/>
</dbReference>
<feature type="transmembrane region" description="Helical" evidence="6">
    <location>
        <begin position="256"/>
        <end position="274"/>
    </location>
</feature>
<evidence type="ECO:0000256" key="3">
    <source>
        <dbReference type="ARBA" id="ARBA00022692"/>
    </source>
</evidence>
<dbReference type="InterPro" id="IPR005829">
    <property type="entry name" value="Sugar_transporter_CS"/>
</dbReference>
<feature type="transmembrane region" description="Helical" evidence="6">
    <location>
        <begin position="18"/>
        <end position="38"/>
    </location>
</feature>
<dbReference type="RefSeq" id="WP_067013293.1">
    <property type="nucleotide sequence ID" value="NZ_FLOB01000002.1"/>
</dbReference>
<feature type="transmembrane region" description="Helical" evidence="6">
    <location>
        <begin position="351"/>
        <end position="374"/>
    </location>
</feature>
<feature type="domain" description="Major facilitator superfamily (MFS) profile" evidence="7">
    <location>
        <begin position="16"/>
        <end position="403"/>
    </location>
</feature>
<dbReference type="EMBL" id="FLOB01000002">
    <property type="protein sequence ID" value="SBS27778.1"/>
    <property type="molecule type" value="Genomic_DNA"/>
</dbReference>
<evidence type="ECO:0000256" key="5">
    <source>
        <dbReference type="ARBA" id="ARBA00023136"/>
    </source>
</evidence>
<dbReference type="InterPro" id="IPR020846">
    <property type="entry name" value="MFS_dom"/>
</dbReference>
<gene>
    <name evidence="8" type="primary">tetA_1</name>
    <name evidence="8" type="ORF">MSP8886_00955</name>
</gene>
<evidence type="ECO:0000313" key="9">
    <source>
        <dbReference type="Proteomes" id="UP000092544"/>
    </source>
</evidence>
<comment type="subcellular location">
    <subcellularLocation>
        <location evidence="1">Cell membrane</location>
        <topology evidence="1">Multi-pass membrane protein</topology>
    </subcellularLocation>
</comment>
<dbReference type="Gene3D" id="1.20.1250.20">
    <property type="entry name" value="MFS general substrate transporter like domains"/>
    <property type="match status" value="1"/>
</dbReference>
<keyword evidence="5 6" id="KW-0472">Membrane</keyword>
<dbReference type="PROSITE" id="PS00216">
    <property type="entry name" value="SUGAR_TRANSPORT_1"/>
    <property type="match status" value="1"/>
</dbReference>
<protein>
    <submittedName>
        <fullName evidence="8">Tetracycline resistance protein, class B</fullName>
    </submittedName>
</protein>
<feature type="transmembrane region" description="Helical" evidence="6">
    <location>
        <begin position="214"/>
        <end position="236"/>
    </location>
</feature>
<feature type="transmembrane region" description="Helical" evidence="6">
    <location>
        <begin position="175"/>
        <end position="193"/>
    </location>
</feature>
<evidence type="ECO:0000256" key="1">
    <source>
        <dbReference type="ARBA" id="ARBA00004651"/>
    </source>
</evidence>
<dbReference type="SUPFAM" id="SSF103473">
    <property type="entry name" value="MFS general substrate transporter"/>
    <property type="match status" value="1"/>
</dbReference>
<evidence type="ECO:0000256" key="6">
    <source>
        <dbReference type="SAM" id="Phobius"/>
    </source>
</evidence>